<dbReference type="Proteomes" id="UP000196151">
    <property type="component" value="Chromosome"/>
</dbReference>
<feature type="region of interest" description="Disordered" evidence="1">
    <location>
        <begin position="243"/>
        <end position="280"/>
    </location>
</feature>
<protein>
    <recommendedName>
        <fullName evidence="2">TPM domain-containing protein</fullName>
    </recommendedName>
</protein>
<evidence type="ECO:0000259" key="2">
    <source>
        <dbReference type="Pfam" id="PF04536"/>
    </source>
</evidence>
<dbReference type="InterPro" id="IPR007621">
    <property type="entry name" value="TPM_dom"/>
</dbReference>
<evidence type="ECO:0000313" key="4">
    <source>
        <dbReference type="EMBL" id="WYJ94357.1"/>
    </source>
</evidence>
<dbReference type="Pfam" id="PF04536">
    <property type="entry name" value="TPM_phosphatase"/>
    <property type="match status" value="1"/>
</dbReference>
<dbReference type="AlphaFoldDB" id="A0A200IZ63"/>
<keyword evidence="5" id="KW-1185">Reference proteome</keyword>
<dbReference type="PANTHER" id="PTHR30373">
    <property type="entry name" value="UPF0603 PROTEIN YGCG"/>
    <property type="match status" value="1"/>
</dbReference>
<sequence length="280" mass="29986">MKKVKKITNRGLFFLLLFWSIALPITAYGQGESLPEAPTDFYLDQLNILAEDTKQLINNKGEFYKEQPENPQVVLATIESTNGDSIDSYAPELFDKWQIGNKEHDNGILILYALNDGDRNVRIEVGYGLEDVITDSTAMNILVSQKDKLKSSDPVLINEGLRYVFNAVATLIDQDYGYPTDEHALSQTELDGFYEDEDDDVIYTSSSNWDSGDGEFLFVLLLMVPIWILSAIFGKGDGGSGSSWGGGSSSGGSWGGGGGSSSGGGFSGGGGNSGGGGASI</sequence>
<reference evidence="4" key="2">
    <citation type="submission" date="2017-05" db="EMBL/GenBank/DDBJ databases">
        <authorList>
            <consortium name="The Broad Institute Genomics Platform"/>
            <consortium name="The Broad Institute Genomic Center for Infectious Diseases"/>
            <person name="Earl A."/>
            <person name="Manson A."/>
            <person name="Schwartman J."/>
            <person name="Gilmore M."/>
            <person name="Abouelleil A."/>
            <person name="Cao P."/>
            <person name="Chapman S."/>
            <person name="Cusick C."/>
            <person name="Shea T."/>
            <person name="Young S."/>
            <person name="Neafsey D."/>
            <person name="Nusbaum C."/>
            <person name="Birren B."/>
        </authorList>
    </citation>
    <scope>NUCLEOTIDE SEQUENCE</scope>
    <source>
        <strain evidence="4">9D6_DIV0238</strain>
    </source>
</reference>
<proteinExistence type="predicted"/>
<dbReference type="EMBL" id="NIBQ01000003">
    <property type="protein sequence ID" value="OUZ30262.1"/>
    <property type="molecule type" value="Genomic_DNA"/>
</dbReference>
<dbReference type="PANTHER" id="PTHR30373:SF2">
    <property type="entry name" value="UPF0603 PROTEIN YGCG"/>
    <property type="match status" value="1"/>
</dbReference>
<reference evidence="4" key="3">
    <citation type="submission" date="2024-03" db="EMBL/GenBank/DDBJ databases">
        <title>The Genome Sequence of Enterococcus sp. DIV0238c.</title>
        <authorList>
            <consortium name="The Broad Institute Genomics Platform"/>
            <consortium name="The Broad Institute Microbial Omics Core"/>
            <consortium name="The Broad Institute Genomic Center for Infectious Diseases"/>
            <person name="Earl A."/>
            <person name="Manson A."/>
            <person name="Gilmore M."/>
            <person name="Schwartman J."/>
            <person name="Shea T."/>
            <person name="Abouelleil A."/>
            <person name="Cao P."/>
            <person name="Chapman S."/>
            <person name="Cusick C."/>
            <person name="Young S."/>
            <person name="Neafsey D."/>
            <person name="Nusbaum C."/>
            <person name="Birren B."/>
        </authorList>
    </citation>
    <scope>NUCLEOTIDE SEQUENCE</scope>
    <source>
        <strain evidence="4">9D6_DIV0238</strain>
    </source>
</reference>
<dbReference type="RefSeq" id="WP_087641649.1">
    <property type="nucleotide sequence ID" value="NZ_CP147246.1"/>
</dbReference>
<evidence type="ECO:0000313" key="3">
    <source>
        <dbReference type="EMBL" id="OUZ30262.1"/>
    </source>
</evidence>
<evidence type="ECO:0000256" key="1">
    <source>
        <dbReference type="SAM" id="MobiDB-lite"/>
    </source>
</evidence>
<organism evidence="3">
    <name type="scientific">Candidatus Enterococcus dunnyi</name>
    <dbReference type="NCBI Taxonomy" id="1834192"/>
    <lineage>
        <taxon>Bacteria</taxon>
        <taxon>Bacillati</taxon>
        <taxon>Bacillota</taxon>
        <taxon>Bacilli</taxon>
        <taxon>Lactobacillales</taxon>
        <taxon>Enterococcaceae</taxon>
        <taxon>Enterococcus</taxon>
    </lineage>
</organism>
<evidence type="ECO:0000313" key="5">
    <source>
        <dbReference type="Proteomes" id="UP000196151"/>
    </source>
</evidence>
<dbReference type="Gene3D" id="3.10.310.50">
    <property type="match status" value="1"/>
</dbReference>
<name>A0A200IZ63_9ENTE</name>
<feature type="domain" description="TPM" evidence="2">
    <location>
        <begin position="44"/>
        <end position="167"/>
    </location>
</feature>
<gene>
    <name evidence="4" type="ORF">A5889_001870</name>
    <name evidence="3" type="ORF">A5889_002550</name>
</gene>
<dbReference type="OrthoDB" id="9810918at2"/>
<accession>A0A200IZ63</accession>
<dbReference type="EMBL" id="CP147246">
    <property type="protein sequence ID" value="WYJ94357.1"/>
    <property type="molecule type" value="Genomic_DNA"/>
</dbReference>
<reference evidence="3" key="1">
    <citation type="submission" date="2017-05" db="EMBL/GenBank/DDBJ databases">
        <title>The Genome Sequence of Enterococcus sp. 9D6_DIV0238.</title>
        <authorList>
            <consortium name="The Broad Institute Genomics Platform"/>
            <consortium name="The Broad Institute Genomic Center for Infectious Diseases"/>
            <person name="Earl A."/>
            <person name="Manson A."/>
            <person name="Schwartman J."/>
            <person name="Gilmore M."/>
            <person name="Abouelleil A."/>
            <person name="Cao P."/>
            <person name="Chapman S."/>
            <person name="Cusick C."/>
            <person name="Shea T."/>
            <person name="Young S."/>
            <person name="Neafsey D."/>
            <person name="Nusbaum C."/>
            <person name="Birren B."/>
        </authorList>
    </citation>
    <scope>NUCLEOTIDE SEQUENCE [LARGE SCALE GENOMIC DNA]</scope>
    <source>
        <strain evidence="3">9D6_DIV0238</strain>
    </source>
</reference>